<proteinExistence type="predicted"/>
<dbReference type="AlphaFoldDB" id="A0AAV7FCP8"/>
<comment type="caution">
    <text evidence="2">The sequence shown here is derived from an EMBL/GenBank/DDBJ whole genome shotgun (WGS) entry which is preliminary data.</text>
</comment>
<accession>A0AAV7FCP8</accession>
<name>A0AAV7FCP8_ARIFI</name>
<feature type="compositionally biased region" description="Low complexity" evidence="1">
    <location>
        <begin position="70"/>
        <end position="80"/>
    </location>
</feature>
<organism evidence="2 3">
    <name type="scientific">Aristolochia fimbriata</name>
    <name type="common">White veined hardy Dutchman's pipe vine</name>
    <dbReference type="NCBI Taxonomy" id="158543"/>
    <lineage>
        <taxon>Eukaryota</taxon>
        <taxon>Viridiplantae</taxon>
        <taxon>Streptophyta</taxon>
        <taxon>Embryophyta</taxon>
        <taxon>Tracheophyta</taxon>
        <taxon>Spermatophyta</taxon>
        <taxon>Magnoliopsida</taxon>
        <taxon>Magnoliidae</taxon>
        <taxon>Piperales</taxon>
        <taxon>Aristolochiaceae</taxon>
        <taxon>Aristolochia</taxon>
    </lineage>
</organism>
<reference evidence="2 3" key="1">
    <citation type="submission" date="2021-07" db="EMBL/GenBank/DDBJ databases">
        <title>The Aristolochia fimbriata genome: insights into angiosperm evolution, floral development and chemical biosynthesis.</title>
        <authorList>
            <person name="Jiao Y."/>
        </authorList>
    </citation>
    <scope>NUCLEOTIDE SEQUENCE [LARGE SCALE GENOMIC DNA]</scope>
    <source>
        <strain evidence="2">IBCAS-2021</strain>
        <tissue evidence="2">Leaf</tissue>
    </source>
</reference>
<evidence type="ECO:0000313" key="3">
    <source>
        <dbReference type="Proteomes" id="UP000825729"/>
    </source>
</evidence>
<feature type="compositionally biased region" description="Polar residues" evidence="1">
    <location>
        <begin position="32"/>
        <end position="50"/>
    </location>
</feature>
<gene>
    <name evidence="2" type="ORF">H6P81_003282</name>
</gene>
<dbReference type="EMBL" id="JAINDJ010000002">
    <property type="protein sequence ID" value="KAG9458774.1"/>
    <property type="molecule type" value="Genomic_DNA"/>
</dbReference>
<sequence>MEFGLLKATELVVGLRLSVNKDKWGESLGAESGNTPSTQDLPVPTSNHHSSAGAEDVRLFSVPPPPPVPSSSSSSSSSSSRRTTRLQTCSS</sequence>
<feature type="region of interest" description="Disordered" evidence="1">
    <location>
        <begin position="25"/>
        <end position="91"/>
    </location>
</feature>
<evidence type="ECO:0000313" key="2">
    <source>
        <dbReference type="EMBL" id="KAG9458774.1"/>
    </source>
</evidence>
<evidence type="ECO:0000256" key="1">
    <source>
        <dbReference type="SAM" id="MobiDB-lite"/>
    </source>
</evidence>
<dbReference type="Proteomes" id="UP000825729">
    <property type="component" value="Unassembled WGS sequence"/>
</dbReference>
<protein>
    <submittedName>
        <fullName evidence="2">Uncharacterized protein</fullName>
    </submittedName>
</protein>
<keyword evidence="3" id="KW-1185">Reference proteome</keyword>